<proteinExistence type="predicted"/>
<sequence>MEQTGILQDFAQEIFDKSKFQRPQLQCLETVLS</sequence>
<dbReference type="AlphaFoldDB" id="E6TU24"/>
<reference evidence="1 2" key="1">
    <citation type="submission" date="2010-12" db="EMBL/GenBank/DDBJ databases">
        <title>Complete sequence of Bacillus cellulosilyticus DSM 2522.</title>
        <authorList>
            <consortium name="US DOE Joint Genome Institute"/>
            <person name="Lucas S."/>
            <person name="Copeland A."/>
            <person name="Lapidus A."/>
            <person name="Cheng J.-F."/>
            <person name="Bruce D."/>
            <person name="Goodwin L."/>
            <person name="Pitluck S."/>
            <person name="Chertkov O."/>
            <person name="Detter J.C."/>
            <person name="Han C."/>
            <person name="Tapia R."/>
            <person name="Land M."/>
            <person name="Hauser L."/>
            <person name="Jeffries C."/>
            <person name="Kyrpides N."/>
            <person name="Ivanova N."/>
            <person name="Mikhailova N."/>
            <person name="Brumm P."/>
            <person name="Mead D."/>
            <person name="Woyke T."/>
        </authorList>
    </citation>
    <scope>NUCLEOTIDE SEQUENCE [LARGE SCALE GENOMIC DNA]</scope>
    <source>
        <strain evidence="2">ATCC 21833 / DSM 2522 / FERM P-1141 / JCM 9156 / N-4</strain>
    </source>
</reference>
<protein>
    <submittedName>
        <fullName evidence="1">Uncharacterized protein</fullName>
    </submittedName>
</protein>
<evidence type="ECO:0000313" key="2">
    <source>
        <dbReference type="Proteomes" id="UP000001401"/>
    </source>
</evidence>
<organism evidence="1 2">
    <name type="scientific">Evansella cellulosilytica (strain ATCC 21833 / DSM 2522 / FERM P-1141 / JCM 9156 / N-4)</name>
    <name type="common">Bacillus cellulosilyticus</name>
    <dbReference type="NCBI Taxonomy" id="649639"/>
    <lineage>
        <taxon>Bacteria</taxon>
        <taxon>Bacillati</taxon>
        <taxon>Bacillota</taxon>
        <taxon>Bacilli</taxon>
        <taxon>Bacillales</taxon>
        <taxon>Bacillaceae</taxon>
        <taxon>Evansella</taxon>
    </lineage>
</organism>
<name>E6TU24_EVAC2</name>
<keyword evidence="2" id="KW-1185">Reference proteome</keyword>
<gene>
    <name evidence="1" type="ordered locus">Bcell_0195</name>
</gene>
<accession>E6TU24</accession>
<dbReference type="HOGENOM" id="CLU_3380458_0_0_9"/>
<dbReference type="Proteomes" id="UP000001401">
    <property type="component" value="Chromosome"/>
</dbReference>
<evidence type="ECO:0000313" key="1">
    <source>
        <dbReference type="EMBL" id="ADU28484.1"/>
    </source>
</evidence>
<dbReference type="STRING" id="649639.Bcell_0195"/>
<dbReference type="EMBL" id="CP002394">
    <property type="protein sequence ID" value="ADU28484.1"/>
    <property type="molecule type" value="Genomic_DNA"/>
</dbReference>
<dbReference type="KEGG" id="bco:Bcell_0195"/>